<gene>
    <name evidence="1" type="ORF">OTU49_000958</name>
</gene>
<reference evidence="1 2" key="1">
    <citation type="journal article" date="2024" name="BMC Genomics">
        <title>Genome assembly of redclaw crayfish (Cherax quadricarinatus) provides insights into its immune adaptation and hypoxia tolerance.</title>
        <authorList>
            <person name="Liu Z."/>
            <person name="Zheng J."/>
            <person name="Li H."/>
            <person name="Fang K."/>
            <person name="Wang S."/>
            <person name="He J."/>
            <person name="Zhou D."/>
            <person name="Weng S."/>
            <person name="Chi M."/>
            <person name="Gu Z."/>
            <person name="He J."/>
            <person name="Li F."/>
            <person name="Wang M."/>
        </authorList>
    </citation>
    <scope>NUCLEOTIDE SEQUENCE [LARGE SCALE GENOMIC DNA]</scope>
    <source>
        <strain evidence="1">ZL_2023a</strain>
    </source>
</reference>
<sequence>LCFPFTDCKKCISILYSQETPKMNKKMLTVPVNKSFSYLLIIIILLKRAINLCWSFNTVYQSSADICSKSARMNTYKRKQSNRCCLSKIKFALKIELSEDIKELEYYSDQVLDPCGVMQC</sequence>
<proteinExistence type="predicted"/>
<dbReference type="Proteomes" id="UP001445076">
    <property type="component" value="Unassembled WGS sequence"/>
</dbReference>
<evidence type="ECO:0000313" key="1">
    <source>
        <dbReference type="EMBL" id="KAK8744009.1"/>
    </source>
</evidence>
<dbReference type="EMBL" id="JARKIK010000023">
    <property type="protein sequence ID" value="KAK8744009.1"/>
    <property type="molecule type" value="Genomic_DNA"/>
</dbReference>
<evidence type="ECO:0000313" key="2">
    <source>
        <dbReference type="Proteomes" id="UP001445076"/>
    </source>
</evidence>
<keyword evidence="2" id="KW-1185">Reference proteome</keyword>
<comment type="caution">
    <text evidence="1">The sequence shown here is derived from an EMBL/GenBank/DDBJ whole genome shotgun (WGS) entry which is preliminary data.</text>
</comment>
<organism evidence="1 2">
    <name type="scientific">Cherax quadricarinatus</name>
    <name type="common">Australian red claw crayfish</name>
    <dbReference type="NCBI Taxonomy" id="27406"/>
    <lineage>
        <taxon>Eukaryota</taxon>
        <taxon>Metazoa</taxon>
        <taxon>Ecdysozoa</taxon>
        <taxon>Arthropoda</taxon>
        <taxon>Crustacea</taxon>
        <taxon>Multicrustacea</taxon>
        <taxon>Malacostraca</taxon>
        <taxon>Eumalacostraca</taxon>
        <taxon>Eucarida</taxon>
        <taxon>Decapoda</taxon>
        <taxon>Pleocyemata</taxon>
        <taxon>Astacidea</taxon>
        <taxon>Parastacoidea</taxon>
        <taxon>Parastacidae</taxon>
        <taxon>Cherax</taxon>
    </lineage>
</organism>
<name>A0AAW0XU69_CHEQU</name>
<protein>
    <submittedName>
        <fullName evidence="1">Uncharacterized protein</fullName>
    </submittedName>
</protein>
<dbReference type="AlphaFoldDB" id="A0AAW0XU69"/>
<feature type="non-terminal residue" evidence="1">
    <location>
        <position position="1"/>
    </location>
</feature>
<accession>A0AAW0XU69</accession>